<gene>
    <name evidence="3" type="ORF">G0028_14580</name>
</gene>
<reference evidence="3 4" key="1">
    <citation type="submission" date="2020-02" db="EMBL/GenBank/DDBJ databases">
        <title>Tigecycline-resistant Acinetobacter species from pigs and migratory birds.</title>
        <authorList>
            <person name="Chen C."/>
            <person name="Sun J."/>
            <person name="Liao X.-P."/>
            <person name="Liu Y.-H."/>
        </authorList>
    </citation>
    <scope>NUCLEOTIDE SEQUENCE [LARGE SCALE GENOMIC DNA]</scope>
    <source>
        <strain evidence="3 4">YH12207_T</strain>
    </source>
</reference>
<accession>A0A7S6VY86</accession>
<dbReference type="Proteomes" id="UP000593966">
    <property type="component" value="Chromosome"/>
</dbReference>
<dbReference type="PANTHER" id="PTHR33840">
    <property type="match status" value="1"/>
</dbReference>
<dbReference type="Pfam" id="PF09994">
    <property type="entry name" value="T6SS_Tle1-like_cat"/>
    <property type="match status" value="1"/>
</dbReference>
<protein>
    <submittedName>
        <fullName evidence="3">DUF2235 domain-containing protein</fullName>
    </submittedName>
</protein>
<feature type="domain" description="T6SS Phospholipase effector Tle1-like catalytic" evidence="2">
    <location>
        <begin position="171"/>
        <end position="262"/>
    </location>
</feature>
<name>A0A7S6VY86_9GAMM</name>
<dbReference type="RefSeq" id="WP_180047722.1">
    <property type="nucleotide sequence ID" value="NZ_CP048659.1"/>
</dbReference>
<proteinExistence type="predicted"/>
<dbReference type="PANTHER" id="PTHR33840:SF1">
    <property type="entry name" value="TLE1 PHOSPHOLIPASE DOMAIN-CONTAINING PROTEIN"/>
    <property type="match status" value="1"/>
</dbReference>
<evidence type="ECO:0000313" key="4">
    <source>
        <dbReference type="Proteomes" id="UP000593966"/>
    </source>
</evidence>
<evidence type="ECO:0000256" key="1">
    <source>
        <dbReference type="SAM" id="MobiDB-lite"/>
    </source>
</evidence>
<dbReference type="InterPro" id="IPR018712">
    <property type="entry name" value="Tle1-like_cat"/>
</dbReference>
<sequence length="449" mass="50632">MAEIQKKPGEQALTIGNTTPPGNTHVDANLDIFTVHVFFDGTGNNRFNTASHRTNPRSSPDGSVSYENYYSNIALLFMAMRETDTVKKLYAEGSGTTQGQSDDSRGLGLAMGGSGRWTRVSELLHRLNNLVGSRNKANVVINVYGFSRGAAWARYFCHLLRSTLGGAWVDQKHEEWKKAKINFVGIFDTVSSDGTRHYNDVRELGLDIGKPEGINYIAHLTAQNDYREHFPLTRIRGAIRDGIGFECSFPGAHSDIGGGYSEIYLETNKALGRQDRAAQYQGAEYIDYQWFVNKGYYKTEQITKKMEMSGRDNFIPKLYANRKTYFHYQFIVGNIMYELANRRASYQKISSSSLERGVNDMKKIDLLNRFYSGALAYVLQNYQKKGGGYHVPILNNPEEMKTIYNLFIHNSLGYGTIANGGTILSKTRNADQSYNYSNPIRPQVTEGFR</sequence>
<dbReference type="EMBL" id="CP048659">
    <property type="protein sequence ID" value="QOW47010.1"/>
    <property type="molecule type" value="Genomic_DNA"/>
</dbReference>
<dbReference type="AlphaFoldDB" id="A0A7S6VY86"/>
<keyword evidence="4" id="KW-1185">Reference proteome</keyword>
<evidence type="ECO:0000259" key="2">
    <source>
        <dbReference type="Pfam" id="PF09994"/>
    </source>
</evidence>
<feature type="region of interest" description="Disordered" evidence="1">
    <location>
        <begin position="1"/>
        <end position="24"/>
    </location>
</feature>
<organism evidence="3 4">
    <name type="scientific">Acinetobacter piscicola</name>
    <dbReference type="NCBI Taxonomy" id="2006115"/>
    <lineage>
        <taxon>Bacteria</taxon>
        <taxon>Pseudomonadati</taxon>
        <taxon>Pseudomonadota</taxon>
        <taxon>Gammaproteobacteria</taxon>
        <taxon>Moraxellales</taxon>
        <taxon>Moraxellaceae</taxon>
        <taxon>Acinetobacter</taxon>
    </lineage>
</organism>
<evidence type="ECO:0000313" key="3">
    <source>
        <dbReference type="EMBL" id="QOW47010.1"/>
    </source>
</evidence>